<feature type="region of interest" description="G2" evidence="7">
    <location>
        <begin position="44"/>
        <end position="48"/>
    </location>
</feature>
<dbReference type="InterPro" id="IPR004044">
    <property type="entry name" value="KH_dom_type_2"/>
</dbReference>
<dbReference type="GO" id="GO:0043024">
    <property type="term" value="F:ribosomal small subunit binding"/>
    <property type="evidence" value="ECO:0007669"/>
    <property type="project" value="TreeGrafter"/>
</dbReference>
<keyword evidence="3 6" id="KW-0547">Nucleotide-binding</keyword>
<reference evidence="11 12" key="1">
    <citation type="submission" date="2018-05" db="EMBL/GenBank/DDBJ databases">
        <title>Lujinxingia marina gen. nov. sp. nov., a new facultative anaerobic member of the class Deltaproteobacteria, and proposal of Lujinxingaceae fam. nov.</title>
        <authorList>
            <person name="Li C.-M."/>
        </authorList>
    </citation>
    <scope>NUCLEOTIDE SEQUENCE [LARGE SCALE GENOMIC DNA]</scope>
    <source>
        <strain evidence="11 12">B210</strain>
    </source>
</reference>
<evidence type="ECO:0000256" key="7">
    <source>
        <dbReference type="PROSITE-ProRule" id="PRU01050"/>
    </source>
</evidence>
<dbReference type="PROSITE" id="PS50823">
    <property type="entry name" value="KH_TYPE_2"/>
    <property type="match status" value="1"/>
</dbReference>
<dbReference type="PROSITE" id="PS51713">
    <property type="entry name" value="G_ERA"/>
    <property type="match status" value="1"/>
</dbReference>
<proteinExistence type="inferred from homology"/>
<feature type="binding site" evidence="6">
    <location>
        <begin position="139"/>
        <end position="142"/>
    </location>
    <ligand>
        <name>GTP</name>
        <dbReference type="ChEBI" id="CHEBI:37565"/>
    </ligand>
</feature>
<dbReference type="Proteomes" id="UP000249169">
    <property type="component" value="Unassembled WGS sequence"/>
</dbReference>
<dbReference type="AlphaFoldDB" id="A0A328CED3"/>
<evidence type="ECO:0000256" key="6">
    <source>
        <dbReference type="HAMAP-Rule" id="MF_00367"/>
    </source>
</evidence>
<dbReference type="GO" id="GO:0000028">
    <property type="term" value="P:ribosomal small subunit assembly"/>
    <property type="evidence" value="ECO:0007669"/>
    <property type="project" value="TreeGrafter"/>
</dbReference>
<dbReference type="InterPro" id="IPR030388">
    <property type="entry name" value="G_ERA_dom"/>
</dbReference>
<evidence type="ECO:0000313" key="11">
    <source>
        <dbReference type="EMBL" id="RAL25263.1"/>
    </source>
</evidence>
<dbReference type="FunFam" id="3.30.300.20:FF:000003">
    <property type="entry name" value="GTPase Era"/>
    <property type="match status" value="1"/>
</dbReference>
<keyword evidence="6" id="KW-0699">rRNA-binding</keyword>
<dbReference type="GO" id="GO:0003924">
    <property type="term" value="F:GTPase activity"/>
    <property type="evidence" value="ECO:0007669"/>
    <property type="project" value="UniProtKB-UniRule"/>
</dbReference>
<comment type="similarity">
    <text evidence="1 6 7 8">Belongs to the TRAFAC class TrmE-Era-EngA-EngB-Septin-like GTPase superfamily. Era GTPase family.</text>
</comment>
<gene>
    <name evidence="6" type="primary">era</name>
    <name evidence="11" type="ORF">DL240_03360</name>
</gene>
<evidence type="ECO:0000313" key="12">
    <source>
        <dbReference type="Proteomes" id="UP000249169"/>
    </source>
</evidence>
<dbReference type="GO" id="GO:0005829">
    <property type="term" value="C:cytosol"/>
    <property type="evidence" value="ECO:0007669"/>
    <property type="project" value="TreeGrafter"/>
</dbReference>
<dbReference type="GO" id="GO:0005525">
    <property type="term" value="F:GTP binding"/>
    <property type="evidence" value="ECO:0007669"/>
    <property type="project" value="UniProtKB-UniRule"/>
</dbReference>
<evidence type="ECO:0000259" key="10">
    <source>
        <dbReference type="PROSITE" id="PS51713"/>
    </source>
</evidence>
<dbReference type="PRINTS" id="PR00326">
    <property type="entry name" value="GTP1OBG"/>
</dbReference>
<keyword evidence="12" id="KW-1185">Reference proteome</keyword>
<comment type="function">
    <text evidence="6">An essential GTPase that binds both GDP and GTP, with rapid nucleotide exchange. Plays a role in 16S rRNA processing and 30S ribosomal subunit biogenesis and possibly also in cell cycle regulation and energy metabolism.</text>
</comment>
<feature type="region of interest" description="G1" evidence="7">
    <location>
        <begin position="18"/>
        <end position="25"/>
    </location>
</feature>
<feature type="region of interest" description="G3" evidence="7">
    <location>
        <begin position="66"/>
        <end position="69"/>
    </location>
</feature>
<feature type="binding site" evidence="6">
    <location>
        <begin position="18"/>
        <end position="25"/>
    </location>
    <ligand>
        <name>GTP</name>
        <dbReference type="ChEBI" id="CHEBI:37565"/>
    </ligand>
</feature>
<name>A0A328CED3_9DELT</name>
<dbReference type="RefSeq" id="WP_111728435.1">
    <property type="nucleotide sequence ID" value="NZ_QHKO01000001.1"/>
</dbReference>
<sequence>MSDSTPIDLPAGFVALIGQPNVGKSTLMNAVLGVKVAIATSKPQTTRNRILGVQTLSGKGQLCFVDTPGIHQGPKRLNRVMNEVALQSLREVDVVCHMVDVAALAAWQRRTGASGLPPEERYVIERLSQAEVPALLVLNKIDQLKDKNLLLPMIDALSERTEYAGVIPLSALTGEQIDTFVDVVLEHLPHQGLLFPEDMLTDQAERFLAAEFVREQVMLQTRKEIPYSVAVEVEHFNEDEKRDLLEISAVIHVERDSQKGIVIGQGGQRIKAIGQSARAELERFFGRQVFLETFVRVEPQWSEKSRHLHRFGYE</sequence>
<dbReference type="NCBIfam" id="NF000908">
    <property type="entry name" value="PRK00089.1"/>
    <property type="match status" value="1"/>
</dbReference>
<feature type="region of interest" description="G5" evidence="7">
    <location>
        <begin position="169"/>
        <end position="171"/>
    </location>
</feature>
<evidence type="ECO:0000256" key="5">
    <source>
        <dbReference type="ARBA" id="ARBA00023134"/>
    </source>
</evidence>
<keyword evidence="6" id="KW-1003">Cell membrane</keyword>
<comment type="subunit">
    <text evidence="6">Monomer.</text>
</comment>
<dbReference type="SUPFAM" id="SSF54814">
    <property type="entry name" value="Prokaryotic type KH domain (KH-domain type II)"/>
    <property type="match status" value="1"/>
</dbReference>
<evidence type="ECO:0000256" key="3">
    <source>
        <dbReference type="ARBA" id="ARBA00022741"/>
    </source>
</evidence>
<evidence type="ECO:0000256" key="8">
    <source>
        <dbReference type="RuleBase" id="RU003761"/>
    </source>
</evidence>
<evidence type="ECO:0000259" key="9">
    <source>
        <dbReference type="PROSITE" id="PS50823"/>
    </source>
</evidence>
<dbReference type="InterPro" id="IPR005662">
    <property type="entry name" value="GTPase_Era-like"/>
</dbReference>
<feature type="region of interest" description="G4" evidence="7">
    <location>
        <begin position="139"/>
        <end position="142"/>
    </location>
</feature>
<comment type="caution">
    <text evidence="11">The sequence shown here is derived from an EMBL/GenBank/DDBJ whole genome shotgun (WGS) entry which is preliminary data.</text>
</comment>
<dbReference type="InterPro" id="IPR027417">
    <property type="entry name" value="P-loop_NTPase"/>
</dbReference>
<keyword evidence="6" id="KW-0690">Ribosome biogenesis</keyword>
<feature type="binding site" evidence="6">
    <location>
        <begin position="66"/>
        <end position="70"/>
    </location>
    <ligand>
        <name>GTP</name>
        <dbReference type="ChEBI" id="CHEBI:37565"/>
    </ligand>
</feature>
<organism evidence="11 12">
    <name type="scientific">Lujinxingia litoralis</name>
    <dbReference type="NCBI Taxonomy" id="2211119"/>
    <lineage>
        <taxon>Bacteria</taxon>
        <taxon>Deltaproteobacteria</taxon>
        <taxon>Bradymonadales</taxon>
        <taxon>Lujinxingiaceae</taxon>
        <taxon>Lujinxingia</taxon>
    </lineage>
</organism>
<dbReference type="EMBL" id="QHKO01000001">
    <property type="protein sequence ID" value="RAL25263.1"/>
    <property type="molecule type" value="Genomic_DNA"/>
</dbReference>
<dbReference type="CDD" id="cd22534">
    <property type="entry name" value="KH-II_Era"/>
    <property type="match status" value="1"/>
</dbReference>
<dbReference type="NCBIfam" id="TIGR00231">
    <property type="entry name" value="small_GTP"/>
    <property type="match status" value="1"/>
</dbReference>
<dbReference type="GO" id="GO:0005886">
    <property type="term" value="C:plasma membrane"/>
    <property type="evidence" value="ECO:0007669"/>
    <property type="project" value="UniProtKB-SubCell"/>
</dbReference>
<dbReference type="InterPro" id="IPR015946">
    <property type="entry name" value="KH_dom-like_a/b"/>
</dbReference>
<dbReference type="Gene3D" id="3.30.300.20">
    <property type="match status" value="1"/>
</dbReference>
<keyword evidence="5 6" id="KW-0342">GTP-binding</keyword>
<dbReference type="NCBIfam" id="TIGR00436">
    <property type="entry name" value="era"/>
    <property type="match status" value="1"/>
</dbReference>
<keyword evidence="6" id="KW-0963">Cytoplasm</keyword>
<dbReference type="Gene3D" id="3.40.50.300">
    <property type="entry name" value="P-loop containing nucleotide triphosphate hydrolases"/>
    <property type="match status" value="1"/>
</dbReference>
<comment type="subcellular location">
    <subcellularLocation>
        <location evidence="6">Cytoplasm</location>
    </subcellularLocation>
    <subcellularLocation>
        <location evidence="6">Cell membrane</location>
        <topology evidence="6">Peripheral membrane protein</topology>
    </subcellularLocation>
</comment>
<dbReference type="OrthoDB" id="9805918at2"/>
<accession>A0A328CED3</accession>
<feature type="domain" description="KH type-2" evidence="9">
    <location>
        <begin position="221"/>
        <end position="299"/>
    </location>
</feature>
<dbReference type="SUPFAM" id="SSF52540">
    <property type="entry name" value="P-loop containing nucleoside triphosphate hydrolases"/>
    <property type="match status" value="1"/>
</dbReference>
<dbReference type="PANTHER" id="PTHR42698">
    <property type="entry name" value="GTPASE ERA"/>
    <property type="match status" value="1"/>
</dbReference>
<keyword evidence="6" id="KW-0472">Membrane</keyword>
<dbReference type="PANTHER" id="PTHR42698:SF1">
    <property type="entry name" value="GTPASE ERA, MITOCHONDRIAL"/>
    <property type="match status" value="1"/>
</dbReference>
<dbReference type="CDD" id="cd04163">
    <property type="entry name" value="Era"/>
    <property type="match status" value="1"/>
</dbReference>
<feature type="domain" description="Era-type G" evidence="10">
    <location>
        <begin position="10"/>
        <end position="190"/>
    </location>
</feature>
<protein>
    <recommendedName>
        <fullName evidence="2 6">GTPase Era</fullName>
    </recommendedName>
</protein>
<dbReference type="InterPro" id="IPR006073">
    <property type="entry name" value="GTP-bd"/>
</dbReference>
<dbReference type="Pfam" id="PF07650">
    <property type="entry name" value="KH_2"/>
    <property type="match status" value="1"/>
</dbReference>
<evidence type="ECO:0000256" key="2">
    <source>
        <dbReference type="ARBA" id="ARBA00020484"/>
    </source>
</evidence>
<keyword evidence="4 6" id="KW-0694">RNA-binding</keyword>
<dbReference type="Pfam" id="PF01926">
    <property type="entry name" value="MMR_HSR1"/>
    <property type="match status" value="1"/>
</dbReference>
<dbReference type="HAMAP" id="MF_00367">
    <property type="entry name" value="GTPase_Era"/>
    <property type="match status" value="1"/>
</dbReference>
<dbReference type="InterPro" id="IPR005225">
    <property type="entry name" value="Small_GTP-bd"/>
</dbReference>
<evidence type="ECO:0000256" key="1">
    <source>
        <dbReference type="ARBA" id="ARBA00007921"/>
    </source>
</evidence>
<dbReference type="GO" id="GO:0070181">
    <property type="term" value="F:small ribosomal subunit rRNA binding"/>
    <property type="evidence" value="ECO:0007669"/>
    <property type="project" value="UniProtKB-UniRule"/>
</dbReference>
<dbReference type="InterPro" id="IPR009019">
    <property type="entry name" value="KH_sf_prok-type"/>
</dbReference>
<evidence type="ECO:0000256" key="4">
    <source>
        <dbReference type="ARBA" id="ARBA00022884"/>
    </source>
</evidence>